<reference evidence="2" key="1">
    <citation type="submission" date="2021-03" db="EMBL/GenBank/DDBJ databases">
        <title>Antimicrobial resistance genes in bacteria isolated from Japanese honey, and their potential for conferring macrolide and lincosamide resistance in the American foulbrood pathogen Paenibacillus larvae.</title>
        <authorList>
            <person name="Okamoto M."/>
            <person name="Kumagai M."/>
            <person name="Kanamori H."/>
            <person name="Takamatsu D."/>
        </authorList>
    </citation>
    <scope>NUCLEOTIDE SEQUENCE</scope>
    <source>
        <strain evidence="2">J2TS6</strain>
    </source>
</reference>
<gene>
    <name evidence="2" type="ORF">J2TS6_09340</name>
</gene>
<evidence type="ECO:0000313" key="3">
    <source>
        <dbReference type="Proteomes" id="UP000679779"/>
    </source>
</evidence>
<dbReference type="Proteomes" id="UP000679779">
    <property type="component" value="Unassembled WGS sequence"/>
</dbReference>
<proteinExistence type="predicted"/>
<organism evidence="2 3">
    <name type="scientific">Paenibacillus albilobatus</name>
    <dbReference type="NCBI Taxonomy" id="2716884"/>
    <lineage>
        <taxon>Bacteria</taxon>
        <taxon>Bacillati</taxon>
        <taxon>Bacillota</taxon>
        <taxon>Bacilli</taxon>
        <taxon>Bacillales</taxon>
        <taxon>Paenibacillaceae</taxon>
        <taxon>Paenibacillus</taxon>
    </lineage>
</organism>
<keyword evidence="3" id="KW-1185">Reference proteome</keyword>
<protein>
    <submittedName>
        <fullName evidence="2">Xanthine dehydrogenase accessory protein PucB</fullName>
    </submittedName>
</protein>
<dbReference type="PANTHER" id="PTHR43777:SF1">
    <property type="entry name" value="MOLYBDENUM COFACTOR CYTIDYLYLTRANSFERASE"/>
    <property type="match status" value="1"/>
</dbReference>
<dbReference type="GO" id="GO:0016779">
    <property type="term" value="F:nucleotidyltransferase activity"/>
    <property type="evidence" value="ECO:0007669"/>
    <property type="project" value="UniProtKB-ARBA"/>
</dbReference>
<evidence type="ECO:0000259" key="1">
    <source>
        <dbReference type="Pfam" id="PF12804"/>
    </source>
</evidence>
<dbReference type="AlphaFoldDB" id="A0A919XG52"/>
<dbReference type="InterPro" id="IPR029044">
    <property type="entry name" value="Nucleotide-diphossugar_trans"/>
</dbReference>
<comment type="caution">
    <text evidence="2">The sequence shown here is derived from an EMBL/GenBank/DDBJ whole genome shotgun (WGS) entry which is preliminary data.</text>
</comment>
<dbReference type="InterPro" id="IPR025877">
    <property type="entry name" value="MobA-like_NTP_Trfase"/>
</dbReference>
<evidence type="ECO:0000313" key="2">
    <source>
        <dbReference type="EMBL" id="GIO29793.1"/>
    </source>
</evidence>
<dbReference type="PANTHER" id="PTHR43777">
    <property type="entry name" value="MOLYBDENUM COFACTOR CYTIDYLYLTRANSFERASE"/>
    <property type="match status" value="1"/>
</dbReference>
<dbReference type="CDD" id="cd04182">
    <property type="entry name" value="GT_2_like_f"/>
    <property type="match status" value="1"/>
</dbReference>
<dbReference type="Pfam" id="PF12804">
    <property type="entry name" value="NTP_transf_3"/>
    <property type="match status" value="1"/>
</dbReference>
<dbReference type="SUPFAM" id="SSF53448">
    <property type="entry name" value="Nucleotide-diphospho-sugar transferases"/>
    <property type="match status" value="1"/>
</dbReference>
<sequence>MGSDKLRLPLGPVCLGNYGLAAALASGLNHVWVVSGDTQADWIDRSFYEDRNRRRWSLISCPDARLGQSNSLRCGIRAAASAGAEAAMVLLADQPFITAGMIDELLDRYQRQRHDGILYAAAGLHGLARPPVIFNHRMFPDLLALQGDVGARRLIREDRPGICVEFDDPDLFLDVDTGTDYASLLKKTFFWKS</sequence>
<dbReference type="Gene3D" id="3.90.550.10">
    <property type="entry name" value="Spore Coat Polysaccharide Biosynthesis Protein SpsA, Chain A"/>
    <property type="match status" value="1"/>
</dbReference>
<name>A0A919XG52_9BACL</name>
<dbReference type="EMBL" id="BORQ01000001">
    <property type="protein sequence ID" value="GIO29793.1"/>
    <property type="molecule type" value="Genomic_DNA"/>
</dbReference>
<accession>A0A919XG52</accession>
<feature type="domain" description="MobA-like NTP transferase" evidence="1">
    <location>
        <begin position="1"/>
        <end position="157"/>
    </location>
</feature>